<evidence type="ECO:0000313" key="3">
    <source>
        <dbReference type="EMBL" id="KAL0275767.1"/>
    </source>
</evidence>
<evidence type="ECO:0000256" key="1">
    <source>
        <dbReference type="SAM" id="MobiDB-lite"/>
    </source>
</evidence>
<reference evidence="3" key="1">
    <citation type="journal article" date="2024" name="Gigascience">
        <title>Chromosome-level genome of the poultry shaft louse Menopon gallinae provides insight into the host-switching and adaptive evolution of parasitic lice.</title>
        <authorList>
            <person name="Xu Y."/>
            <person name="Ma L."/>
            <person name="Liu S."/>
            <person name="Liang Y."/>
            <person name="Liu Q."/>
            <person name="He Z."/>
            <person name="Tian L."/>
            <person name="Duan Y."/>
            <person name="Cai W."/>
            <person name="Li H."/>
            <person name="Song F."/>
        </authorList>
    </citation>
    <scope>NUCLEOTIDE SEQUENCE</scope>
    <source>
        <strain evidence="3">Cailab_2023a</strain>
    </source>
</reference>
<name>A0AAW2I289_9NEOP</name>
<gene>
    <name evidence="3" type="ORF">PYX00_003525</name>
</gene>
<comment type="caution">
    <text evidence="3">The sequence shown here is derived from an EMBL/GenBank/DDBJ whole genome shotgun (WGS) entry which is preliminary data.</text>
</comment>
<protein>
    <recommendedName>
        <fullName evidence="2">DUF4455 domain-containing protein</fullName>
    </recommendedName>
</protein>
<evidence type="ECO:0000259" key="2">
    <source>
        <dbReference type="Pfam" id="PF14643"/>
    </source>
</evidence>
<feature type="domain" description="DUF4455" evidence="2">
    <location>
        <begin position="73"/>
        <end position="251"/>
    </location>
</feature>
<dbReference type="EMBL" id="JARGDH010000002">
    <property type="protein sequence ID" value="KAL0275768.1"/>
    <property type="molecule type" value="Genomic_DNA"/>
</dbReference>
<dbReference type="InterPro" id="IPR028089">
    <property type="entry name" value="DUF4455"/>
</dbReference>
<feature type="region of interest" description="Disordered" evidence="1">
    <location>
        <begin position="1303"/>
        <end position="1325"/>
    </location>
</feature>
<proteinExistence type="predicted"/>
<accession>A0AAW2I289</accession>
<dbReference type="Pfam" id="PF14643">
    <property type="entry name" value="DUF4455"/>
    <property type="match status" value="1"/>
</dbReference>
<dbReference type="EMBL" id="JARGDH010000002">
    <property type="protein sequence ID" value="KAL0275766.1"/>
    <property type="molecule type" value="Genomic_DNA"/>
</dbReference>
<dbReference type="EMBL" id="JARGDH010000002">
    <property type="protein sequence ID" value="KAL0275767.1"/>
    <property type="molecule type" value="Genomic_DNA"/>
</dbReference>
<organism evidence="3">
    <name type="scientific">Menopon gallinae</name>
    <name type="common">poultry shaft louse</name>
    <dbReference type="NCBI Taxonomy" id="328185"/>
    <lineage>
        <taxon>Eukaryota</taxon>
        <taxon>Metazoa</taxon>
        <taxon>Ecdysozoa</taxon>
        <taxon>Arthropoda</taxon>
        <taxon>Hexapoda</taxon>
        <taxon>Insecta</taxon>
        <taxon>Pterygota</taxon>
        <taxon>Neoptera</taxon>
        <taxon>Paraneoptera</taxon>
        <taxon>Psocodea</taxon>
        <taxon>Troctomorpha</taxon>
        <taxon>Phthiraptera</taxon>
        <taxon>Amblycera</taxon>
        <taxon>Menoponidae</taxon>
        <taxon>Menopon</taxon>
    </lineage>
</organism>
<sequence>MSYKKCMERLSKFPRLARSSETLSSEDVLNNTKGVRKKILPENSFEVLEVEHLNPFFISLSNGSTLAEKITSKRRARNEILMQKLADDLNELNMKIEENIRISTGEVKAHMADYKEELYQMLDSLDVPEVESYHETVFKSIQESAYEMKLSQIRLIKDLHRTLCKLERLRSKENEKIFHVIFQQIEKTAYLSPYEIQSFVEQEALKMNQLMLNNRRCYEDLRLKLSLIIEHTYKSFMDEVFCIREKWIRLNKIQVDEETTESTESIMIKAEVRLELQGHELQFQLSEDKCYSLVDTGDWLNNINDVKKCIDQHESKLIDTFKKLQQVIRKGLSCEFDDVRRRLNQIDDIQFQERPLQPLLFSICPEGEDMFYEFEKCWQRTLKEIKAELKYARDVILDFGNLWTRHSNRVSESKLLILKAVEKTDENDLTILQDLEVKVNLSIDLLRQEYNKDKIEPLYNAVVANLDTIKDKLESGYLNVVSIVEEYYKMMELEADVLSPEIKEFLYIKHAESSTLIRKDEGCMEKTEYYNATQKGFLKLIENLLSGLNSMKLWNSGMRSALERTSNNAREILKSRAEVWVASRIQGLARRYQCLLEMHSKRYGRIRSQIYEVRLQEIYTHEKVYEQHKLGMEHMYKKLTKSAEDLNENCLRNVDEYHFKIATTMDKALLEERAAIVKNYQTQINREKIVFNNEIETQWEFLRGEIETTACMIQQSNTKFMKSIKLFHENGNYDAEEAKMYIQYLDGIEKQNFNEEKNISKEVNKKESELRQKVSDISEEANRLFSQLYEELRFDADVRNVFNLCITAMKDGATEMKMDFESLVKYCNYAKVLVEDSNICLTQEHDASWFTFIDSLYKNINNLLFAIEPPQWIGDKIDESIYGESMGSLPNKIIQDPMEQRKDPTLKPKLTPTDIISGLFESSLFFDDAGKFQKIIFGGCVNHMDCIQKLGSTFYKSNKNLIRTDLLKISYDEFWKDIFQKFRNLALQLELDWVQITARFLHILSESKMIFKAYFKKRIKQLTDGVLEAFGCLETEFLNTFNSEVCTLLDELHKLKTKLLTLHGHSRNRKLLNDLEDEVVRKTAELDLNWEKFIKNQMDQLECLDSKNIMEVSEWQTLKCLFLKCLDVLFADELGQGVANTLQLIIEKGGYVCKPKTEEICATEGKPTFYRVYDYSKIDFVTKLKLNLDDVIGMEQEIETFFCEITQKINPENGPTFSEEDGNTKNSDFNTSGLFIPVIQPKFNFLDITDSDMKRLDDRYVQIRNLIKSKAHFQNDLIYGWLDKWKANVEKIVQLHSVKYCQSENGSSDSIGVKDNKSKKSICRK</sequence>